<organism evidence="3 4">
    <name type="scientific">Echinostoma caproni</name>
    <dbReference type="NCBI Taxonomy" id="27848"/>
    <lineage>
        <taxon>Eukaryota</taxon>
        <taxon>Metazoa</taxon>
        <taxon>Spiralia</taxon>
        <taxon>Lophotrochozoa</taxon>
        <taxon>Platyhelminthes</taxon>
        <taxon>Trematoda</taxon>
        <taxon>Digenea</taxon>
        <taxon>Plagiorchiida</taxon>
        <taxon>Echinostomata</taxon>
        <taxon>Echinostomatoidea</taxon>
        <taxon>Echinostomatidae</taxon>
        <taxon>Echinostoma</taxon>
    </lineage>
</organism>
<evidence type="ECO:0000313" key="4">
    <source>
        <dbReference type="Proteomes" id="UP000272942"/>
    </source>
</evidence>
<gene>
    <name evidence="3" type="ORF">ECPE_LOCUS14002</name>
</gene>
<feature type="coiled-coil region" evidence="1">
    <location>
        <begin position="304"/>
        <end position="331"/>
    </location>
</feature>
<dbReference type="Proteomes" id="UP000272942">
    <property type="component" value="Unassembled WGS sequence"/>
</dbReference>
<dbReference type="Gene3D" id="6.10.250.90">
    <property type="match status" value="1"/>
</dbReference>
<dbReference type="AlphaFoldDB" id="A0A3P8IAY2"/>
<feature type="coiled-coil region" evidence="1">
    <location>
        <begin position="35"/>
        <end position="106"/>
    </location>
</feature>
<dbReference type="EMBL" id="UZAN01056470">
    <property type="protein sequence ID" value="VDP91274.1"/>
    <property type="molecule type" value="Genomic_DNA"/>
</dbReference>
<evidence type="ECO:0000313" key="3">
    <source>
        <dbReference type="EMBL" id="VDP91274.1"/>
    </source>
</evidence>
<dbReference type="OrthoDB" id="331602at2759"/>
<accession>A0A3P8IAY2</accession>
<evidence type="ECO:0000256" key="2">
    <source>
        <dbReference type="SAM" id="MobiDB-lite"/>
    </source>
</evidence>
<feature type="region of interest" description="Disordered" evidence="2">
    <location>
        <begin position="1"/>
        <end position="23"/>
    </location>
</feature>
<reference evidence="3 4" key="1">
    <citation type="submission" date="2018-11" db="EMBL/GenBank/DDBJ databases">
        <authorList>
            <consortium name="Pathogen Informatics"/>
        </authorList>
    </citation>
    <scope>NUCLEOTIDE SEQUENCE [LARGE SCALE GENOMIC DNA]</scope>
    <source>
        <strain evidence="3 4">Egypt</strain>
    </source>
</reference>
<name>A0A3P8IAY2_9TREM</name>
<proteinExistence type="predicted"/>
<keyword evidence="4" id="KW-1185">Reference proteome</keyword>
<keyword evidence="1" id="KW-0175">Coiled coil</keyword>
<dbReference type="SUPFAM" id="SSF75704">
    <property type="entry name" value="Mitotic arrest deficient-like 1, Mad1"/>
    <property type="match status" value="1"/>
</dbReference>
<sequence>MEECKRNVVTRSALSENQPSVPSIRVTHSKGPTYVLKLEMEHERIKTAYKTLSKERADWLITKEENEELRSQVQQLKNWRQRALTAENALEEIQNLADLNKSSTAEGTKLGSVISPNRVNYLERENQLLLAETGELRGRAFELQSKLEHALSQLQTMKGHRDKLLEHVRSGPSQGGVRWADTDLLTTPVQIYLKRDYKEDQYRVNRRSGERPKRKTDTVQVPPATVYPKTSFRHGHIQNRFRDLEKICNSSDKRHTSKTPFETTSDVTIVPHNTWQMIGRRQGLHEPQTTRILTLKANPSAEVKETLSNEVTRLRQENERFRQRIQVLEECTMRLRQRQAQSTHPLDSDEPTIGSVTMVVDQRLTEHPDPLTELEGD</sequence>
<feature type="compositionally biased region" description="Polar residues" evidence="2">
    <location>
        <begin position="9"/>
        <end position="21"/>
    </location>
</feature>
<evidence type="ECO:0000256" key="1">
    <source>
        <dbReference type="SAM" id="Coils"/>
    </source>
</evidence>
<protein>
    <submittedName>
        <fullName evidence="3">Uncharacterized protein</fullName>
    </submittedName>
</protein>